<dbReference type="EMBL" id="CP006764">
    <property type="protein sequence ID" value="AIT62347.1"/>
    <property type="molecule type" value="Genomic_DNA"/>
</dbReference>
<evidence type="ECO:0008006" key="3">
    <source>
        <dbReference type="Google" id="ProtNLM"/>
    </source>
</evidence>
<dbReference type="Proteomes" id="UP000029914">
    <property type="component" value="Chromosome"/>
</dbReference>
<dbReference type="RefSeq" id="WP_018022099.1">
    <property type="nucleotide sequence ID" value="NZ_AQUX01000005.1"/>
</dbReference>
<dbReference type="PRINTS" id="PR00419">
    <property type="entry name" value="ADXRDTASE"/>
</dbReference>
<dbReference type="OrthoDB" id="4418023at2"/>
<name>A0A097IJL2_9CORY</name>
<dbReference type="Gene3D" id="3.40.50.720">
    <property type="entry name" value="NAD(P)-binding Rossmann-like Domain"/>
    <property type="match status" value="1"/>
</dbReference>
<dbReference type="HOGENOM" id="CLU_131986_0_0_11"/>
<keyword evidence="2" id="KW-1185">Reference proteome</keyword>
<accession>A0A097IJL2</accession>
<protein>
    <recommendedName>
        <fullName evidence="3">Pyridine nucleotide-disulfide oxidoreductase</fullName>
    </recommendedName>
</protein>
<evidence type="ECO:0000313" key="2">
    <source>
        <dbReference type="Proteomes" id="UP000029914"/>
    </source>
</evidence>
<dbReference type="eggNOG" id="COG0493">
    <property type="taxonomic scope" value="Bacteria"/>
</dbReference>
<dbReference type="AlphaFoldDB" id="A0A097IJL2"/>
<gene>
    <name evidence="1" type="ORF">CDOO_12345</name>
</gene>
<sequence length="145" mass="15928">METATDTVRIAVIGAGPAGLRAAEAQALATDQDTFVDLYERRPAPFGLLAYCTCPRLRLLGNIEVGRDIAVDDLHDYYDTVIDATGPAARAVPARRVHTDGAAVIELLRSRHIPFTTWETPERSRGEARWEDIVTRARAVPVCDQ</sequence>
<dbReference type="STRING" id="558173.CDOO_12345"/>
<dbReference type="SUPFAM" id="SSF51971">
    <property type="entry name" value="Nucleotide-binding domain"/>
    <property type="match status" value="1"/>
</dbReference>
<proteinExistence type="predicted"/>
<evidence type="ECO:0000313" key="1">
    <source>
        <dbReference type="EMBL" id="AIT62347.1"/>
    </source>
</evidence>
<dbReference type="KEGG" id="cdo:CDOO_12345"/>
<organism evidence="1 2">
    <name type="scientific">Corynebacterium doosanense CAU 212 = DSM 45436</name>
    <dbReference type="NCBI Taxonomy" id="558173"/>
    <lineage>
        <taxon>Bacteria</taxon>
        <taxon>Bacillati</taxon>
        <taxon>Actinomycetota</taxon>
        <taxon>Actinomycetes</taxon>
        <taxon>Mycobacteriales</taxon>
        <taxon>Corynebacteriaceae</taxon>
        <taxon>Corynebacterium</taxon>
    </lineage>
</organism>
<reference evidence="1 2" key="1">
    <citation type="submission" date="2013-09" db="EMBL/GenBank/DDBJ databases">
        <title>Complete genome sequence of Corynebacterium doosanense CAU 212(T) (=DSM 45436(T)), isolated from activated sludge.</title>
        <authorList>
            <person name="Schaffert L."/>
            <person name="Albersmeier A."/>
            <person name="Kalinowski J."/>
            <person name="Ruckert C."/>
        </authorList>
    </citation>
    <scope>NUCLEOTIDE SEQUENCE [LARGE SCALE GENOMIC DNA]</scope>
    <source>
        <strain evidence="1 2">CAU 212</strain>
    </source>
</reference>